<keyword evidence="3" id="KW-1185">Reference proteome</keyword>
<accession>A0ABW5JU70</accession>
<dbReference type="PANTHER" id="PTHR46361">
    <property type="entry name" value="ELECTRON CARRIER/ PROTEIN DISULFIDE OXIDOREDUCTASE"/>
    <property type="match status" value="1"/>
</dbReference>
<reference evidence="3" key="1">
    <citation type="journal article" date="2019" name="Int. J. Syst. Evol. Microbiol.">
        <title>The Global Catalogue of Microorganisms (GCM) 10K type strain sequencing project: providing services to taxonomists for standard genome sequencing and annotation.</title>
        <authorList>
            <consortium name="The Broad Institute Genomics Platform"/>
            <consortium name="The Broad Institute Genome Sequencing Center for Infectious Disease"/>
            <person name="Wu L."/>
            <person name="Ma J."/>
        </authorList>
    </citation>
    <scope>NUCLEOTIDE SEQUENCE [LARGE SCALE GENOMIC DNA]</scope>
    <source>
        <strain evidence="3">KCTC 42903</strain>
    </source>
</reference>
<dbReference type="Pfam" id="PF04784">
    <property type="entry name" value="DUF547"/>
    <property type="match status" value="1"/>
</dbReference>
<dbReference type="InterPro" id="IPR006869">
    <property type="entry name" value="DUF547"/>
</dbReference>
<evidence type="ECO:0000259" key="1">
    <source>
        <dbReference type="Pfam" id="PF04784"/>
    </source>
</evidence>
<proteinExistence type="predicted"/>
<dbReference type="Proteomes" id="UP001597441">
    <property type="component" value="Unassembled WGS sequence"/>
</dbReference>
<organism evidence="2 3">
    <name type="scientific">Gelatiniphilus marinus</name>
    <dbReference type="NCBI Taxonomy" id="1759464"/>
    <lineage>
        <taxon>Bacteria</taxon>
        <taxon>Pseudomonadati</taxon>
        <taxon>Bacteroidota</taxon>
        <taxon>Flavobacteriia</taxon>
        <taxon>Flavobacteriales</taxon>
        <taxon>Flavobacteriaceae</taxon>
        <taxon>Gelatiniphilus</taxon>
    </lineage>
</organism>
<evidence type="ECO:0000313" key="3">
    <source>
        <dbReference type="Proteomes" id="UP001597441"/>
    </source>
</evidence>
<gene>
    <name evidence="2" type="ORF">ACFSQS_11840</name>
</gene>
<dbReference type="EMBL" id="JBHULK010000004">
    <property type="protein sequence ID" value="MFD2535796.1"/>
    <property type="molecule type" value="Genomic_DNA"/>
</dbReference>
<dbReference type="RefSeq" id="WP_388018980.1">
    <property type="nucleotide sequence ID" value="NZ_JBHUDT010000004.1"/>
</dbReference>
<feature type="domain" description="DUF547" evidence="1">
    <location>
        <begin position="63"/>
        <end position="167"/>
    </location>
</feature>
<evidence type="ECO:0000313" key="2">
    <source>
        <dbReference type="EMBL" id="MFD2535796.1"/>
    </source>
</evidence>
<comment type="caution">
    <text evidence="2">The sequence shown here is derived from an EMBL/GenBank/DDBJ whole genome shotgun (WGS) entry which is preliminary data.</text>
</comment>
<sequence length="228" mass="26881">MDNDTFIKETESVKIHQLWDELLAKHVSENGNVDYKSFKTEHKKLLDYIYVLSLFYANGAFNTISKEEKLAFWINAYNAFTIDLILRNYPLKSIKNIKKPWQQRLWKTVNIEYNLNEIEHEILRKMNEPRIHFAIVCASVSCPKLLNEAFTASNLDEQLTKVTKDFLSDSERNSITENNLKLSKIFQWFAKDFKQNGSLIDFLNQYTDVIISAKAKKSYKSYNWDLNE</sequence>
<dbReference type="PANTHER" id="PTHR46361:SF3">
    <property type="entry name" value="ELECTRON CARRIER_ PROTEIN DISULFIDE OXIDOREDUCTASE"/>
    <property type="match status" value="1"/>
</dbReference>
<protein>
    <submittedName>
        <fullName evidence="2">DUF547 domain-containing protein</fullName>
    </submittedName>
</protein>
<name>A0ABW5JU70_9FLAO</name>